<dbReference type="Proteomes" id="UP001237642">
    <property type="component" value="Unassembled WGS sequence"/>
</dbReference>
<reference evidence="3" key="1">
    <citation type="submission" date="2023-02" db="EMBL/GenBank/DDBJ databases">
        <title>Genome of toxic invasive species Heracleum sosnowskyi carries increased number of genes despite the absence of recent whole-genome duplications.</title>
        <authorList>
            <person name="Schelkunov M."/>
            <person name="Shtratnikova V."/>
            <person name="Makarenko M."/>
            <person name="Klepikova A."/>
            <person name="Omelchenko D."/>
            <person name="Novikova G."/>
            <person name="Obukhova E."/>
            <person name="Bogdanov V."/>
            <person name="Penin A."/>
            <person name="Logacheva M."/>
        </authorList>
    </citation>
    <scope>NUCLEOTIDE SEQUENCE</scope>
    <source>
        <strain evidence="3">Hsosn_3</strain>
        <tissue evidence="3">Leaf</tissue>
    </source>
</reference>
<dbReference type="Gene3D" id="3.80.10.10">
    <property type="entry name" value="Ribonuclease Inhibitor"/>
    <property type="match status" value="1"/>
</dbReference>
<dbReference type="GO" id="GO:0006952">
    <property type="term" value="P:defense response"/>
    <property type="evidence" value="ECO:0007669"/>
    <property type="project" value="UniProtKB-KW"/>
</dbReference>
<dbReference type="GO" id="GO:0043531">
    <property type="term" value="F:ADP binding"/>
    <property type="evidence" value="ECO:0007669"/>
    <property type="project" value="InterPro"/>
</dbReference>
<evidence type="ECO:0000313" key="4">
    <source>
        <dbReference type="Proteomes" id="UP001237642"/>
    </source>
</evidence>
<dbReference type="PANTHER" id="PTHR36766">
    <property type="entry name" value="PLANT BROAD-SPECTRUM MILDEW RESISTANCE PROTEIN RPW8"/>
    <property type="match status" value="1"/>
</dbReference>
<protein>
    <submittedName>
        <fullName evidence="3">NB-ARC domain-containing protein</fullName>
    </submittedName>
</protein>
<proteinExistence type="predicted"/>
<dbReference type="Gene3D" id="3.40.50.300">
    <property type="entry name" value="P-loop containing nucleotide triphosphate hydrolases"/>
    <property type="match status" value="1"/>
</dbReference>
<sequence>MRKAAIPRGMSNIDTLFDHMLLQLHMLLNYNKWLPVERRQLTFYSKKLSSLSEEFQSLEIKCEDFLSEFLKDRTLNVLVNKIIKCKNARRSVDCNKYSDPPDLTLVGDRLALQVALIYDATKKDFGNAEECGLEDFPTQFYFDKDKFQEGEVGFQFHFDKNKFQEREIFEGFQTEASNLLQQLACHTKKHLQVISIVGMAGLGKTTLATRLYNDPYVVSYFYVRAWVTCSQVYQKRDLLLSILRSVSEITDEDCRMNDTVLAHALYRALKGWRYLIVIDDIWSNKTWDDLKRCFPNDNNGSKIMLTTRLKDVALHAQPEGDPLCLRFLTEEESLALLRAKAFITETFFDYLSLTGNSIAKKCREGLIHQGGMQKSLEDVAEDYLMDLIWRSLIVVDCCCSSEVTCSFLKDVAITWDASNLIRALDISSIEFSGENLVNFSNTEEPGLLENLQTLSLVSPTRSCRHILARSRNLKKLGLCGPLTTKSGDLKFPDLGLLTGSPEAFPRLMYLKLDELDLENWNASRYHFPLLQRLQVCRCPKLMEIPKDFGNICTLEWIELSGCSDAAVNSAREILKEQESYGNDWLKIIVDPGLIHNQTDAQKGRSDYRTLLANCL</sequence>
<dbReference type="InterPro" id="IPR032675">
    <property type="entry name" value="LRR_dom_sf"/>
</dbReference>
<dbReference type="InterPro" id="IPR002182">
    <property type="entry name" value="NB-ARC"/>
</dbReference>
<dbReference type="Pfam" id="PF00931">
    <property type="entry name" value="NB-ARC"/>
    <property type="match status" value="1"/>
</dbReference>
<comment type="caution">
    <text evidence="3">The sequence shown here is derived from an EMBL/GenBank/DDBJ whole genome shotgun (WGS) entry which is preliminary data.</text>
</comment>
<dbReference type="AlphaFoldDB" id="A0AAD8JBH0"/>
<name>A0AAD8JBH0_9APIA</name>
<keyword evidence="4" id="KW-1185">Reference proteome</keyword>
<gene>
    <name evidence="3" type="ORF">POM88_000398</name>
</gene>
<dbReference type="PANTHER" id="PTHR36766:SF53">
    <property type="entry name" value="DISEASE RESISTANCE PROTEIN RPP13-LIKE"/>
    <property type="match status" value="1"/>
</dbReference>
<evidence type="ECO:0000256" key="1">
    <source>
        <dbReference type="ARBA" id="ARBA00022821"/>
    </source>
</evidence>
<dbReference type="SUPFAM" id="SSF52540">
    <property type="entry name" value="P-loop containing nucleoside triphosphate hydrolases"/>
    <property type="match status" value="1"/>
</dbReference>
<feature type="domain" description="NB-ARC" evidence="2">
    <location>
        <begin position="178"/>
        <end position="343"/>
    </location>
</feature>
<evidence type="ECO:0000259" key="2">
    <source>
        <dbReference type="Pfam" id="PF00931"/>
    </source>
</evidence>
<keyword evidence="1" id="KW-0611">Plant defense</keyword>
<dbReference type="InterPro" id="IPR027417">
    <property type="entry name" value="P-loop_NTPase"/>
</dbReference>
<dbReference type="FunFam" id="3.40.50.300:FF:001091">
    <property type="entry name" value="Probable disease resistance protein At1g61300"/>
    <property type="match status" value="1"/>
</dbReference>
<evidence type="ECO:0000313" key="3">
    <source>
        <dbReference type="EMBL" id="KAK1400793.1"/>
    </source>
</evidence>
<accession>A0AAD8JBH0</accession>
<dbReference type="SUPFAM" id="SSF52047">
    <property type="entry name" value="RNI-like"/>
    <property type="match status" value="1"/>
</dbReference>
<reference evidence="3" key="2">
    <citation type="submission" date="2023-05" db="EMBL/GenBank/DDBJ databases">
        <authorList>
            <person name="Schelkunov M.I."/>
        </authorList>
    </citation>
    <scope>NUCLEOTIDE SEQUENCE</scope>
    <source>
        <strain evidence="3">Hsosn_3</strain>
        <tissue evidence="3">Leaf</tissue>
    </source>
</reference>
<organism evidence="3 4">
    <name type="scientific">Heracleum sosnowskyi</name>
    <dbReference type="NCBI Taxonomy" id="360622"/>
    <lineage>
        <taxon>Eukaryota</taxon>
        <taxon>Viridiplantae</taxon>
        <taxon>Streptophyta</taxon>
        <taxon>Embryophyta</taxon>
        <taxon>Tracheophyta</taxon>
        <taxon>Spermatophyta</taxon>
        <taxon>Magnoliopsida</taxon>
        <taxon>eudicotyledons</taxon>
        <taxon>Gunneridae</taxon>
        <taxon>Pentapetalae</taxon>
        <taxon>asterids</taxon>
        <taxon>campanulids</taxon>
        <taxon>Apiales</taxon>
        <taxon>Apiaceae</taxon>
        <taxon>Apioideae</taxon>
        <taxon>apioid superclade</taxon>
        <taxon>Tordylieae</taxon>
        <taxon>Tordyliinae</taxon>
        <taxon>Heracleum</taxon>
    </lineage>
</organism>
<dbReference type="EMBL" id="JAUIZM010000001">
    <property type="protein sequence ID" value="KAK1400793.1"/>
    <property type="molecule type" value="Genomic_DNA"/>
</dbReference>
<dbReference type="PRINTS" id="PR00364">
    <property type="entry name" value="DISEASERSIST"/>
</dbReference>